<dbReference type="SUPFAM" id="SSF54373">
    <property type="entry name" value="FAD-linked reductases, C-terminal domain"/>
    <property type="match status" value="1"/>
</dbReference>
<comment type="similarity">
    <text evidence="1">Belongs to the GcvT family.</text>
</comment>
<dbReference type="SUPFAM" id="SSF103025">
    <property type="entry name" value="Folate-binding domain"/>
    <property type="match status" value="1"/>
</dbReference>
<dbReference type="Gene3D" id="3.50.50.60">
    <property type="entry name" value="FAD/NAD(P)-binding domain"/>
    <property type="match status" value="1"/>
</dbReference>
<evidence type="ECO:0000259" key="5">
    <source>
        <dbReference type="Pfam" id="PF16350"/>
    </source>
</evidence>
<organism evidence="6 7">
    <name type="scientific">Asanoa hainanensis</name>
    <dbReference type="NCBI Taxonomy" id="560556"/>
    <lineage>
        <taxon>Bacteria</taxon>
        <taxon>Bacillati</taxon>
        <taxon>Actinomycetota</taxon>
        <taxon>Actinomycetes</taxon>
        <taxon>Micromonosporales</taxon>
        <taxon>Micromonosporaceae</taxon>
        <taxon>Asanoa</taxon>
    </lineage>
</organism>
<feature type="domain" description="FAD dependent oxidoreductase central" evidence="5">
    <location>
        <begin position="370"/>
        <end position="425"/>
    </location>
</feature>
<evidence type="ECO:0000256" key="1">
    <source>
        <dbReference type="ARBA" id="ARBA00008609"/>
    </source>
</evidence>
<accession>A0A239PCD5</accession>
<dbReference type="PANTHER" id="PTHR43757:SF2">
    <property type="entry name" value="AMINOMETHYLTRANSFERASE, MITOCHONDRIAL"/>
    <property type="match status" value="1"/>
</dbReference>
<dbReference type="Pfam" id="PF01571">
    <property type="entry name" value="GCV_T"/>
    <property type="match status" value="1"/>
</dbReference>
<dbReference type="InterPro" id="IPR006076">
    <property type="entry name" value="FAD-dep_OxRdtase"/>
</dbReference>
<dbReference type="Proteomes" id="UP000198362">
    <property type="component" value="Unassembled WGS sequence"/>
</dbReference>
<dbReference type="OrthoDB" id="2055370at2"/>
<sequence>MRTDARVVIVGGGVAGCSIAYHLARLGWTDVLVVEQHELTEGTTWHSAGFVGQLRSTISQTRMIMYSSGLYAELAGLGFDSGWRGVGGVRLATTAARVEELLRQASSATTYGLSLELLSPAELADRLPFLEVADVLLAGWLPGDGYLRPDRLAGALAAGARALGVSFATGTAVTGVEVVDGRVRAVHTSRGRVATEIVVNAAGAAAGHVGGLAGVSVPVVPIKHQYVVSSPLPLSDVPALPTVRDPDHIVYFRGSDEAATPDGLLIGGYIRTPSVCWPASGPPLASPRALFPPELDLFAESWAAGQHRVPSLRSASIARVVNGAEAFTPDGEFLLGETAVRGFWVAAGFCVHGLAAAGGVGKVLAEWIVDGQPEYDVSHMDIRRFGAHAASRSWATAKALDAYSRYYDVVYPHTEWTAGRPLRRSAIWPRTGAAALGEKAGWERVNWFGVRPGDPDAARPAGWAGRTWSPAIAAECRATASAAGLFDQSSFAKLDVRGAGAATFLQWMCANDVDRPVGGVAYTQLLNARAGIEADLTVTRLAEDHFRVVTSTASGVRDAAWLRRHAPSDVVIDDVTGASGCLCLWGPAAREIVAPLVDGDLDARFMRASRITLGPVPVLAQRVTFVGEFGWELYASTEYVLTLWDLLVEAGAPHGLRPAGYRAIESMRLEKGYRVWGSDITPETTPHEAGLSFAVRTDKDFLGSEALRAAAPERRLRCLVLDDPSMVCLGTEPVRTAGAAVGRVTSGGYGYRVEASIAYAYLPSTVAEGDRVEVGMFGEWQHATVTREPLYDPDNTRIRG</sequence>
<evidence type="ECO:0000313" key="6">
    <source>
        <dbReference type="EMBL" id="SNT64756.1"/>
    </source>
</evidence>
<dbReference type="Gene3D" id="3.30.9.10">
    <property type="entry name" value="D-Amino Acid Oxidase, subunit A, domain 2"/>
    <property type="match status" value="1"/>
</dbReference>
<dbReference type="InterPro" id="IPR029043">
    <property type="entry name" value="GcvT/YgfZ_C"/>
</dbReference>
<dbReference type="EMBL" id="FZPH01000018">
    <property type="protein sequence ID" value="SNT64756.1"/>
    <property type="molecule type" value="Genomic_DNA"/>
</dbReference>
<dbReference type="AlphaFoldDB" id="A0A239PCD5"/>
<dbReference type="InterPro" id="IPR013977">
    <property type="entry name" value="GcvT_C"/>
</dbReference>
<feature type="domain" description="FAD dependent oxidoreductase" evidence="2">
    <location>
        <begin position="6"/>
        <end position="367"/>
    </location>
</feature>
<dbReference type="PANTHER" id="PTHR43757">
    <property type="entry name" value="AMINOMETHYLTRANSFERASE"/>
    <property type="match status" value="1"/>
</dbReference>
<evidence type="ECO:0000259" key="2">
    <source>
        <dbReference type="Pfam" id="PF01266"/>
    </source>
</evidence>
<name>A0A239PCD5_9ACTN</name>
<dbReference type="Gene3D" id="3.30.1360.120">
    <property type="entry name" value="Probable tRNA modification gtpase trme, domain 1"/>
    <property type="match status" value="1"/>
</dbReference>
<dbReference type="InterPro" id="IPR027266">
    <property type="entry name" value="TrmE/GcvT-like"/>
</dbReference>
<evidence type="ECO:0000259" key="3">
    <source>
        <dbReference type="Pfam" id="PF01571"/>
    </source>
</evidence>
<feature type="domain" description="Aminomethyltransferase C-terminal" evidence="4">
    <location>
        <begin position="714"/>
        <end position="792"/>
    </location>
</feature>
<dbReference type="InterPro" id="IPR032503">
    <property type="entry name" value="FAO_M"/>
</dbReference>
<reference evidence="6 7" key="1">
    <citation type="submission" date="2017-06" db="EMBL/GenBank/DDBJ databases">
        <authorList>
            <person name="Kim H.J."/>
            <person name="Triplett B.A."/>
        </authorList>
    </citation>
    <scope>NUCLEOTIDE SEQUENCE [LARGE SCALE GENOMIC DNA]</scope>
    <source>
        <strain evidence="6 7">CGMCC 4.5593</strain>
    </source>
</reference>
<evidence type="ECO:0000313" key="7">
    <source>
        <dbReference type="Proteomes" id="UP000198362"/>
    </source>
</evidence>
<dbReference type="Gene3D" id="2.40.30.110">
    <property type="entry name" value="Aminomethyltransferase beta-barrel domains"/>
    <property type="match status" value="1"/>
</dbReference>
<dbReference type="SUPFAM" id="SSF101790">
    <property type="entry name" value="Aminomethyltransferase beta-barrel domain"/>
    <property type="match status" value="1"/>
</dbReference>
<dbReference type="Pfam" id="PF16350">
    <property type="entry name" value="FAO_M"/>
    <property type="match status" value="1"/>
</dbReference>
<dbReference type="InterPro" id="IPR028896">
    <property type="entry name" value="GcvT/YgfZ/DmdA"/>
</dbReference>
<dbReference type="Pfam" id="PF08669">
    <property type="entry name" value="GCV_T_C"/>
    <property type="match status" value="1"/>
</dbReference>
<protein>
    <submittedName>
        <fullName evidence="6">4-methylaminobutanoate oxidase (Formaldehyde-forming)</fullName>
    </submittedName>
</protein>
<dbReference type="SUPFAM" id="SSF51905">
    <property type="entry name" value="FAD/NAD(P)-binding domain"/>
    <property type="match status" value="1"/>
</dbReference>
<feature type="domain" description="GCVT N-terminal" evidence="3">
    <location>
        <begin position="433"/>
        <end position="699"/>
    </location>
</feature>
<dbReference type="InterPro" id="IPR006222">
    <property type="entry name" value="GCVT_N"/>
</dbReference>
<dbReference type="InterPro" id="IPR036188">
    <property type="entry name" value="FAD/NAD-bd_sf"/>
</dbReference>
<gene>
    <name evidence="6" type="ORF">SAMN05421812_11836</name>
</gene>
<keyword evidence="7" id="KW-1185">Reference proteome</keyword>
<dbReference type="RefSeq" id="WP_089254581.1">
    <property type="nucleotide sequence ID" value="NZ_FZPH01000018.1"/>
</dbReference>
<proteinExistence type="inferred from homology"/>
<dbReference type="Gene3D" id="3.30.70.1400">
    <property type="entry name" value="Aminomethyltransferase beta-barrel domains"/>
    <property type="match status" value="1"/>
</dbReference>
<evidence type="ECO:0000259" key="4">
    <source>
        <dbReference type="Pfam" id="PF08669"/>
    </source>
</evidence>
<dbReference type="PROSITE" id="PS51257">
    <property type="entry name" value="PROKAR_LIPOPROTEIN"/>
    <property type="match status" value="1"/>
</dbReference>
<dbReference type="Pfam" id="PF01266">
    <property type="entry name" value="DAO"/>
    <property type="match status" value="1"/>
</dbReference>